<feature type="compositionally biased region" description="Polar residues" evidence="6">
    <location>
        <begin position="112"/>
        <end position="125"/>
    </location>
</feature>
<protein>
    <recommendedName>
        <fullName evidence="7">C2H2-type domain-containing protein</fullName>
    </recommendedName>
</protein>
<dbReference type="Proteomes" id="UP000007431">
    <property type="component" value="Unassembled WGS sequence"/>
</dbReference>
<dbReference type="GO" id="GO:0008270">
    <property type="term" value="F:zinc ion binding"/>
    <property type="evidence" value="ECO:0007669"/>
    <property type="project" value="UniProtKB-KW"/>
</dbReference>
<feature type="non-terminal residue" evidence="8">
    <location>
        <position position="360"/>
    </location>
</feature>
<feature type="domain" description="C2H2-type" evidence="7">
    <location>
        <begin position="194"/>
        <end position="221"/>
    </location>
</feature>
<dbReference type="KEGG" id="scm:SCHCO_01194000"/>
<dbReference type="EMBL" id="GL377316">
    <property type="protein sequence ID" value="EFI91727.1"/>
    <property type="molecule type" value="Genomic_DNA"/>
</dbReference>
<dbReference type="HOGENOM" id="CLU_769774_0_0_1"/>
<dbReference type="Gene3D" id="3.30.160.60">
    <property type="entry name" value="Classic Zinc Finger"/>
    <property type="match status" value="2"/>
</dbReference>
<dbReference type="GO" id="GO:0000981">
    <property type="term" value="F:DNA-binding transcription factor activity, RNA polymerase II-specific"/>
    <property type="evidence" value="ECO:0007669"/>
    <property type="project" value="TreeGrafter"/>
</dbReference>
<dbReference type="PROSITE" id="PS00028">
    <property type="entry name" value="ZINC_FINGER_C2H2_1"/>
    <property type="match status" value="2"/>
</dbReference>
<feature type="compositionally biased region" description="Basic and acidic residues" evidence="6">
    <location>
        <begin position="301"/>
        <end position="318"/>
    </location>
</feature>
<feature type="compositionally biased region" description="Basic and acidic residues" evidence="6">
    <location>
        <begin position="76"/>
        <end position="85"/>
    </location>
</feature>
<dbReference type="InterPro" id="IPR013087">
    <property type="entry name" value="Znf_C2H2_type"/>
</dbReference>
<dbReference type="GeneID" id="9593234"/>
<evidence type="ECO:0000256" key="5">
    <source>
        <dbReference type="PROSITE-ProRule" id="PRU00042"/>
    </source>
</evidence>
<dbReference type="InParanoid" id="D8QKJ5"/>
<accession>D8QKJ5</accession>
<dbReference type="AlphaFoldDB" id="D8QKJ5"/>
<feature type="domain" description="C2H2-type" evidence="7">
    <location>
        <begin position="222"/>
        <end position="251"/>
    </location>
</feature>
<gene>
    <name evidence="8" type="ORF">SCHCODRAFT_114363</name>
</gene>
<organism evidence="9">
    <name type="scientific">Schizophyllum commune (strain H4-8 / FGSC 9210)</name>
    <name type="common">Split gill fungus</name>
    <dbReference type="NCBI Taxonomy" id="578458"/>
    <lineage>
        <taxon>Eukaryota</taxon>
        <taxon>Fungi</taxon>
        <taxon>Dikarya</taxon>
        <taxon>Basidiomycota</taxon>
        <taxon>Agaricomycotina</taxon>
        <taxon>Agaricomycetes</taxon>
        <taxon>Agaricomycetidae</taxon>
        <taxon>Agaricales</taxon>
        <taxon>Schizophyllaceae</taxon>
        <taxon>Schizophyllum</taxon>
    </lineage>
</organism>
<dbReference type="SMART" id="SM00355">
    <property type="entry name" value="ZnF_C2H2"/>
    <property type="match status" value="2"/>
</dbReference>
<feature type="region of interest" description="Disordered" evidence="6">
    <location>
        <begin position="331"/>
        <end position="360"/>
    </location>
</feature>
<name>D8QKJ5_SCHCM</name>
<feature type="compositionally biased region" description="Low complexity" evidence="6">
    <location>
        <begin position="331"/>
        <end position="349"/>
    </location>
</feature>
<evidence type="ECO:0000259" key="7">
    <source>
        <dbReference type="PROSITE" id="PS50157"/>
    </source>
</evidence>
<dbReference type="PANTHER" id="PTHR14196">
    <property type="entry name" value="ODD-SKIPPED - RELATED"/>
    <property type="match status" value="1"/>
</dbReference>
<keyword evidence="3 5" id="KW-0863">Zinc-finger</keyword>
<dbReference type="VEuPathDB" id="FungiDB:SCHCODRAFT_01194000"/>
<feature type="compositionally biased region" description="Pro residues" evidence="6">
    <location>
        <begin position="253"/>
        <end position="263"/>
    </location>
</feature>
<evidence type="ECO:0000313" key="9">
    <source>
        <dbReference type="Proteomes" id="UP000007431"/>
    </source>
</evidence>
<keyword evidence="4" id="KW-0862">Zinc</keyword>
<dbReference type="OrthoDB" id="6077919at2759"/>
<dbReference type="FunFam" id="3.30.160.60:FF:000100">
    <property type="entry name" value="Zinc finger 45-like"/>
    <property type="match status" value="1"/>
</dbReference>
<evidence type="ECO:0000256" key="3">
    <source>
        <dbReference type="ARBA" id="ARBA00022771"/>
    </source>
</evidence>
<feature type="region of interest" description="Disordered" evidence="6">
    <location>
        <begin position="247"/>
        <end position="318"/>
    </location>
</feature>
<evidence type="ECO:0000256" key="4">
    <source>
        <dbReference type="ARBA" id="ARBA00022833"/>
    </source>
</evidence>
<keyword evidence="1" id="KW-0479">Metal-binding</keyword>
<evidence type="ECO:0000256" key="6">
    <source>
        <dbReference type="SAM" id="MobiDB-lite"/>
    </source>
</evidence>
<keyword evidence="2" id="KW-0677">Repeat</keyword>
<dbReference type="SUPFAM" id="SSF57667">
    <property type="entry name" value="beta-beta-alpha zinc fingers"/>
    <property type="match status" value="1"/>
</dbReference>
<feature type="region of interest" description="Disordered" evidence="6">
    <location>
        <begin position="76"/>
        <end position="153"/>
    </location>
</feature>
<keyword evidence="9" id="KW-1185">Reference proteome</keyword>
<proteinExistence type="predicted"/>
<evidence type="ECO:0000256" key="2">
    <source>
        <dbReference type="ARBA" id="ARBA00022737"/>
    </source>
</evidence>
<dbReference type="InterPro" id="IPR050717">
    <property type="entry name" value="C2H2-ZF_Transcription_Reg"/>
</dbReference>
<evidence type="ECO:0000256" key="1">
    <source>
        <dbReference type="ARBA" id="ARBA00022723"/>
    </source>
</evidence>
<feature type="region of interest" description="Disordered" evidence="6">
    <location>
        <begin position="165"/>
        <end position="191"/>
    </location>
</feature>
<feature type="compositionally biased region" description="Basic and acidic residues" evidence="6">
    <location>
        <begin position="138"/>
        <end position="151"/>
    </location>
</feature>
<dbReference type="OMA" id="EEKRHCC"/>
<dbReference type="PANTHER" id="PTHR14196:SF12">
    <property type="entry name" value="ZINC FINGER PROTEIN 208-LIKE"/>
    <property type="match status" value="1"/>
</dbReference>
<dbReference type="GO" id="GO:0000977">
    <property type="term" value="F:RNA polymerase II transcription regulatory region sequence-specific DNA binding"/>
    <property type="evidence" value="ECO:0007669"/>
    <property type="project" value="TreeGrafter"/>
</dbReference>
<dbReference type="eggNOG" id="KOG1721">
    <property type="taxonomic scope" value="Eukaryota"/>
</dbReference>
<evidence type="ECO:0000313" key="8">
    <source>
        <dbReference type="EMBL" id="EFI91727.1"/>
    </source>
</evidence>
<sequence length="360" mass="40488">MQTDCMPSMSLPSIHEMFPEHLMRPTPYTASPPTPQHELTHSYTTSPIISHRRLSLSSPRQTASYPYPPRVHQIQEPRSHTDRGHIHLVNDGPRSAPTAPYRIEIPPAPQSPVRSRQRSASTASHGYSLRSAARPTRSHSEDYPEEPRRDAGCSSMIFSVSGYTARDAPSAGHREDGISASDEEDMGGDSTKKHVCTTCNKRFNRPSSLRIHLNTHTGATPFRCPWPHCGREFNVNSNMRRHLRNHTAVRPGQTPPPPKPYSPPVYLHSPPQPALSPPESNEEDSDDEDEVPEPAYSQRRSSFDYESSRYEKPRDDRYGYELYRMSYSHVRAPSRSVSPASSASSFSPRLIPISSARDPY</sequence>
<feature type="compositionally biased region" description="Acidic residues" evidence="6">
    <location>
        <begin position="280"/>
        <end position="292"/>
    </location>
</feature>
<dbReference type="PROSITE" id="PS50157">
    <property type="entry name" value="ZINC_FINGER_C2H2_2"/>
    <property type="match status" value="2"/>
</dbReference>
<dbReference type="GO" id="GO:0005634">
    <property type="term" value="C:nucleus"/>
    <property type="evidence" value="ECO:0007669"/>
    <property type="project" value="TreeGrafter"/>
</dbReference>
<dbReference type="InterPro" id="IPR036236">
    <property type="entry name" value="Znf_C2H2_sf"/>
</dbReference>
<reference evidence="8 9" key="1">
    <citation type="journal article" date="2010" name="Nat. Biotechnol.">
        <title>Genome sequence of the model mushroom Schizophyllum commune.</title>
        <authorList>
            <person name="Ohm R.A."/>
            <person name="de Jong J.F."/>
            <person name="Lugones L.G."/>
            <person name="Aerts A."/>
            <person name="Kothe E."/>
            <person name="Stajich J.E."/>
            <person name="de Vries R.P."/>
            <person name="Record E."/>
            <person name="Levasseur A."/>
            <person name="Baker S.E."/>
            <person name="Bartholomew K.A."/>
            <person name="Coutinho P.M."/>
            <person name="Erdmann S."/>
            <person name="Fowler T.J."/>
            <person name="Gathman A.C."/>
            <person name="Lombard V."/>
            <person name="Henrissat B."/>
            <person name="Knabe N."/>
            <person name="Kuees U."/>
            <person name="Lilly W.W."/>
            <person name="Lindquist E."/>
            <person name="Lucas S."/>
            <person name="Magnuson J.K."/>
            <person name="Piumi F."/>
            <person name="Raudaskoski M."/>
            <person name="Salamov A."/>
            <person name="Schmutz J."/>
            <person name="Schwarze F.W.M.R."/>
            <person name="vanKuyk P.A."/>
            <person name="Horton J.S."/>
            <person name="Grigoriev I.V."/>
            <person name="Woesten H.A.B."/>
        </authorList>
    </citation>
    <scope>NUCLEOTIDE SEQUENCE [LARGE SCALE GENOMIC DNA]</scope>
    <source>
        <strain evidence="9">H4-8 / FGSC 9210</strain>
    </source>
</reference>
<dbReference type="Pfam" id="PF00096">
    <property type="entry name" value="zf-C2H2"/>
    <property type="match status" value="2"/>
</dbReference>